<keyword evidence="2 5" id="KW-0694">RNA-binding</keyword>
<dbReference type="PANTHER" id="PTHR33284">
    <property type="entry name" value="RIBOSOMAL PROTEIN L25/GLN-TRNA SYNTHETASE, ANTI-CODON-BINDING DOMAIN-CONTAINING PROTEIN"/>
    <property type="match status" value="1"/>
</dbReference>
<dbReference type="NCBIfam" id="TIGR00731">
    <property type="entry name" value="bL25_bact_ctc"/>
    <property type="match status" value="1"/>
</dbReference>
<feature type="domain" description="Large ribosomal subunit protein bL25 L25" evidence="6">
    <location>
        <begin position="8"/>
        <end position="91"/>
    </location>
</feature>
<evidence type="ECO:0000256" key="5">
    <source>
        <dbReference type="HAMAP-Rule" id="MF_01334"/>
    </source>
</evidence>
<dbReference type="NCBIfam" id="NF004131">
    <property type="entry name" value="PRK05618.2-1"/>
    <property type="match status" value="1"/>
</dbReference>
<evidence type="ECO:0000313" key="9">
    <source>
        <dbReference type="Proteomes" id="UP001575652"/>
    </source>
</evidence>
<dbReference type="InterPro" id="IPR020056">
    <property type="entry name" value="Rbsml_bL25/Gln-tRNA_synth_N"/>
</dbReference>
<gene>
    <name evidence="5" type="primary">rplY</name>
    <name evidence="5" type="synonym">ctc</name>
    <name evidence="8" type="ORF">ACETWP_11675</name>
</gene>
<keyword evidence="9" id="KW-1185">Reference proteome</keyword>
<dbReference type="CDD" id="cd00495">
    <property type="entry name" value="Ribosomal_L25_TL5_CTC"/>
    <property type="match status" value="1"/>
</dbReference>
<evidence type="ECO:0000313" key="8">
    <source>
        <dbReference type="EMBL" id="MFB0835247.1"/>
    </source>
</evidence>
<dbReference type="InterPro" id="IPR037121">
    <property type="entry name" value="Ribosomal_bL25_C"/>
</dbReference>
<dbReference type="HAMAP" id="MF_01334">
    <property type="entry name" value="Ribosomal_bL25_CTC"/>
    <property type="match status" value="1"/>
</dbReference>
<comment type="caution">
    <text evidence="8">The sequence shown here is derived from an EMBL/GenBank/DDBJ whole genome shotgun (WGS) entry which is preliminary data.</text>
</comment>
<dbReference type="GO" id="GO:0005840">
    <property type="term" value="C:ribosome"/>
    <property type="evidence" value="ECO:0007669"/>
    <property type="project" value="UniProtKB-KW"/>
</dbReference>
<feature type="domain" description="Large ribosomal subunit protein bL25 beta" evidence="7">
    <location>
        <begin position="99"/>
        <end position="178"/>
    </location>
</feature>
<keyword evidence="3 5" id="KW-0689">Ribosomal protein</keyword>
<name>A0ABV4UPC1_9MICC</name>
<dbReference type="Gene3D" id="2.40.240.10">
    <property type="entry name" value="Ribosomal Protein L25, Chain P"/>
    <property type="match status" value="1"/>
</dbReference>
<dbReference type="RefSeq" id="WP_373972424.1">
    <property type="nucleotide sequence ID" value="NZ_JBHDLJ010000009.1"/>
</dbReference>
<evidence type="ECO:0000256" key="1">
    <source>
        <dbReference type="ARBA" id="ARBA00022730"/>
    </source>
</evidence>
<dbReference type="Pfam" id="PF01386">
    <property type="entry name" value="Ribosomal_L25p"/>
    <property type="match status" value="1"/>
</dbReference>
<evidence type="ECO:0000256" key="2">
    <source>
        <dbReference type="ARBA" id="ARBA00022884"/>
    </source>
</evidence>
<proteinExistence type="inferred from homology"/>
<dbReference type="Proteomes" id="UP001575652">
    <property type="component" value="Unassembled WGS sequence"/>
</dbReference>
<dbReference type="InterPro" id="IPR011035">
    <property type="entry name" value="Ribosomal_bL25/Gln-tRNA_synth"/>
</dbReference>
<evidence type="ECO:0000256" key="3">
    <source>
        <dbReference type="ARBA" id="ARBA00022980"/>
    </source>
</evidence>
<dbReference type="InterPro" id="IPR029751">
    <property type="entry name" value="Ribosomal_L25_dom"/>
</dbReference>
<dbReference type="PANTHER" id="PTHR33284:SF1">
    <property type="entry name" value="RIBOSOMAL PROTEIN L25_GLN-TRNA SYNTHETASE, ANTI-CODON-BINDING DOMAIN-CONTAINING PROTEIN"/>
    <property type="match status" value="1"/>
</dbReference>
<evidence type="ECO:0000259" key="6">
    <source>
        <dbReference type="Pfam" id="PF01386"/>
    </source>
</evidence>
<comment type="function">
    <text evidence="5">This is one of the proteins that binds to the 5S RNA in the ribosome where it forms part of the central protuberance.</text>
</comment>
<reference evidence="8 9" key="1">
    <citation type="submission" date="2024-09" db="EMBL/GenBank/DDBJ databases">
        <authorList>
            <person name="Salinas-Garcia M.A."/>
            <person name="Prieme A."/>
        </authorList>
    </citation>
    <scope>NUCLEOTIDE SEQUENCE [LARGE SCALE GENOMIC DNA]</scope>
    <source>
        <strain evidence="8 9">DSM 21081</strain>
    </source>
</reference>
<comment type="similarity">
    <text evidence="5">Belongs to the bacterial ribosomal protein bL25 family. CTC subfamily.</text>
</comment>
<dbReference type="EMBL" id="JBHDLJ010000009">
    <property type="protein sequence ID" value="MFB0835247.1"/>
    <property type="molecule type" value="Genomic_DNA"/>
</dbReference>
<dbReference type="InterPro" id="IPR001021">
    <property type="entry name" value="Ribosomal_bL25_long"/>
</dbReference>
<evidence type="ECO:0000256" key="4">
    <source>
        <dbReference type="ARBA" id="ARBA00023274"/>
    </source>
</evidence>
<keyword evidence="1 5" id="KW-0699">rRNA-binding</keyword>
<dbReference type="InterPro" id="IPR020057">
    <property type="entry name" value="Ribosomal_bL25_b-dom"/>
</dbReference>
<evidence type="ECO:0000259" key="7">
    <source>
        <dbReference type="Pfam" id="PF14693"/>
    </source>
</evidence>
<dbReference type="Gene3D" id="2.170.120.20">
    <property type="entry name" value="Ribosomal protein L25, beta domain"/>
    <property type="match status" value="1"/>
</dbReference>
<dbReference type="InterPro" id="IPR020930">
    <property type="entry name" value="Ribosomal_uL5_bac-type"/>
</dbReference>
<dbReference type="SUPFAM" id="SSF50715">
    <property type="entry name" value="Ribosomal protein L25-like"/>
    <property type="match status" value="1"/>
</dbReference>
<accession>A0ABV4UPC1</accession>
<protein>
    <recommendedName>
        <fullName evidence="5">Large ribosomal subunit protein bL25</fullName>
    </recommendedName>
    <alternativeName>
        <fullName evidence="5">General stress protein CTC</fullName>
    </alternativeName>
</protein>
<dbReference type="Pfam" id="PF14693">
    <property type="entry name" value="Ribosomal_TL5_C"/>
    <property type="match status" value="1"/>
</dbReference>
<organism evidence="8 9">
    <name type="scientific">Arthrobacter halodurans</name>
    <dbReference type="NCBI Taxonomy" id="516699"/>
    <lineage>
        <taxon>Bacteria</taxon>
        <taxon>Bacillati</taxon>
        <taxon>Actinomycetota</taxon>
        <taxon>Actinomycetes</taxon>
        <taxon>Micrococcales</taxon>
        <taxon>Micrococcaceae</taxon>
        <taxon>Arthrobacter</taxon>
    </lineage>
</organism>
<keyword evidence="4 5" id="KW-0687">Ribonucleoprotein</keyword>
<comment type="subunit">
    <text evidence="5">Part of the 50S ribosomal subunit; part of the 5S rRNA/L5/L18/L25 subcomplex. Contacts the 5S rRNA. Binds to the 5S rRNA independently of L5 and L18.</text>
</comment>
<sequence length="203" mass="21336">MSDLVKIPAELRSDFGKGAARQARRDHKIPAVVYGHGAEPIHVLLPSQQTTLAVRHSNALLVLDVEGEEHMALVKDIQRHALKQTVDHLDLLTVRKGEKVTVDVSVHVEGEVAPGAVLDLEQFTVSVEAEATHLPESVTLNVEGREAGDNILASELALPKGTSLLIDADTVIATVYVPAAADLGEEGEAGSAEAPAASAASAE</sequence>